<feature type="domain" description="ATP-grasp fold PylC-type" evidence="1">
    <location>
        <begin position="136"/>
        <end position="268"/>
    </location>
</feature>
<organism evidence="3">
    <name type="scientific">marine metagenome</name>
    <dbReference type="NCBI Taxonomy" id="408172"/>
    <lineage>
        <taxon>unclassified sequences</taxon>
        <taxon>metagenomes</taxon>
        <taxon>ecological metagenomes</taxon>
    </lineage>
</organism>
<dbReference type="Pfam" id="PF18301">
    <property type="entry name" value="preATP-grasp_3"/>
    <property type="match status" value="1"/>
</dbReference>
<name>A0A382SZ50_9ZZZZ</name>
<proteinExistence type="predicted"/>
<accession>A0A382SZ50</accession>
<dbReference type="Pfam" id="PF02655">
    <property type="entry name" value="ATP-grasp_3"/>
    <property type="match status" value="1"/>
</dbReference>
<sequence>MRLLLYEWCCSGGIQSDIAHDILQKTPLEDFLKEGCLMLEALACDAEKNTDLDITVMVDATLPVTKIPHFSEHITVEKVPAGTNRSSLLDVASESDQIILIAPETQGILLQSLIAIEQAGFGDRLISCPMPFIQAAGDKQRTSVMLAAAGIPTPAGCILSAGESIPTGFRLPAVLKARESAGCDGLRIIQNITDFVTPKTDSRLECHIAGIPGSVCCLCRADSIVPLLPFEQIFTDARQPVYIGGRLIHEDYHARMQSLAVRSIEALNRATQTKA</sequence>
<dbReference type="EMBL" id="UINC01132239">
    <property type="protein sequence ID" value="SVD14428.1"/>
    <property type="molecule type" value="Genomic_DNA"/>
</dbReference>
<dbReference type="GO" id="GO:0046872">
    <property type="term" value="F:metal ion binding"/>
    <property type="evidence" value="ECO:0007669"/>
    <property type="project" value="InterPro"/>
</dbReference>
<evidence type="ECO:0000313" key="3">
    <source>
        <dbReference type="EMBL" id="SVD14428.1"/>
    </source>
</evidence>
<evidence type="ECO:0000259" key="2">
    <source>
        <dbReference type="Pfam" id="PF18301"/>
    </source>
</evidence>
<feature type="domain" description="Tyramine--L-glutamate ligase pre ATP-grasp" evidence="2">
    <location>
        <begin position="53"/>
        <end position="128"/>
    </location>
</feature>
<dbReference type="InterPro" id="IPR003806">
    <property type="entry name" value="ATP-grasp_PylC-type"/>
</dbReference>
<gene>
    <name evidence="3" type="ORF">METZ01_LOCUS367282</name>
</gene>
<evidence type="ECO:0008006" key="4">
    <source>
        <dbReference type="Google" id="ProtNLM"/>
    </source>
</evidence>
<protein>
    <recommendedName>
        <fullName evidence="4">ATP-grasp domain-containing protein</fullName>
    </recommendedName>
</protein>
<dbReference type="SUPFAM" id="SSF56059">
    <property type="entry name" value="Glutathione synthetase ATP-binding domain-like"/>
    <property type="match status" value="1"/>
</dbReference>
<dbReference type="Gene3D" id="3.40.50.11770">
    <property type="match status" value="1"/>
</dbReference>
<dbReference type="AlphaFoldDB" id="A0A382SZ50"/>
<evidence type="ECO:0000259" key="1">
    <source>
        <dbReference type="Pfam" id="PF02655"/>
    </source>
</evidence>
<dbReference type="InterPro" id="IPR040803">
    <property type="entry name" value="MfnD_preATP-grasp"/>
</dbReference>
<feature type="non-terminal residue" evidence="3">
    <location>
        <position position="275"/>
    </location>
</feature>
<dbReference type="GO" id="GO:0005524">
    <property type="term" value="F:ATP binding"/>
    <property type="evidence" value="ECO:0007669"/>
    <property type="project" value="InterPro"/>
</dbReference>
<reference evidence="3" key="1">
    <citation type="submission" date="2018-05" db="EMBL/GenBank/DDBJ databases">
        <authorList>
            <person name="Lanie J.A."/>
            <person name="Ng W.-L."/>
            <person name="Kazmierczak K.M."/>
            <person name="Andrzejewski T.M."/>
            <person name="Davidsen T.M."/>
            <person name="Wayne K.J."/>
            <person name="Tettelin H."/>
            <person name="Glass J.I."/>
            <person name="Rusch D."/>
            <person name="Podicherti R."/>
            <person name="Tsui H.-C.T."/>
            <person name="Winkler M.E."/>
        </authorList>
    </citation>
    <scope>NUCLEOTIDE SEQUENCE</scope>
</reference>